<dbReference type="KEGG" id="gfm:Enr17x_05000"/>
<name>A0A518I602_9PLAN</name>
<dbReference type="InterPro" id="IPR058240">
    <property type="entry name" value="rSAM_sf"/>
</dbReference>
<dbReference type="EMBL" id="CP037452">
    <property type="protein sequence ID" value="QDV48488.1"/>
    <property type="molecule type" value="Genomic_DNA"/>
</dbReference>
<proteinExistence type="predicted"/>
<dbReference type="SUPFAM" id="SSF102114">
    <property type="entry name" value="Radical SAM enzymes"/>
    <property type="match status" value="1"/>
</dbReference>
<dbReference type="Gene3D" id="3.20.20.70">
    <property type="entry name" value="Aldolase class I"/>
    <property type="match status" value="1"/>
</dbReference>
<gene>
    <name evidence="1" type="ORF">Enr17x_05000</name>
</gene>
<organism evidence="1 2">
    <name type="scientific">Gimesia fumaroli</name>
    <dbReference type="NCBI Taxonomy" id="2527976"/>
    <lineage>
        <taxon>Bacteria</taxon>
        <taxon>Pseudomonadati</taxon>
        <taxon>Planctomycetota</taxon>
        <taxon>Planctomycetia</taxon>
        <taxon>Planctomycetales</taxon>
        <taxon>Planctomycetaceae</taxon>
        <taxon>Gimesia</taxon>
    </lineage>
</organism>
<dbReference type="AlphaFoldDB" id="A0A518I602"/>
<reference evidence="1 2" key="1">
    <citation type="submission" date="2019-03" db="EMBL/GenBank/DDBJ databases">
        <title>Deep-cultivation of Planctomycetes and their phenomic and genomic characterization uncovers novel biology.</title>
        <authorList>
            <person name="Wiegand S."/>
            <person name="Jogler M."/>
            <person name="Boedeker C."/>
            <person name="Pinto D."/>
            <person name="Vollmers J."/>
            <person name="Rivas-Marin E."/>
            <person name="Kohn T."/>
            <person name="Peeters S.H."/>
            <person name="Heuer A."/>
            <person name="Rast P."/>
            <person name="Oberbeckmann S."/>
            <person name="Bunk B."/>
            <person name="Jeske O."/>
            <person name="Meyerdierks A."/>
            <person name="Storesund J.E."/>
            <person name="Kallscheuer N."/>
            <person name="Luecker S."/>
            <person name="Lage O.M."/>
            <person name="Pohl T."/>
            <person name="Merkel B.J."/>
            <person name="Hornburger P."/>
            <person name="Mueller R.-W."/>
            <person name="Bruemmer F."/>
            <person name="Labrenz M."/>
            <person name="Spormann A.M."/>
            <person name="Op den Camp H."/>
            <person name="Overmann J."/>
            <person name="Amann R."/>
            <person name="Jetten M.S.M."/>
            <person name="Mascher T."/>
            <person name="Medema M.H."/>
            <person name="Devos D.P."/>
            <person name="Kaster A.-K."/>
            <person name="Ovreas L."/>
            <person name="Rohde M."/>
            <person name="Galperin M.Y."/>
            <person name="Jogler C."/>
        </authorList>
    </citation>
    <scope>NUCLEOTIDE SEQUENCE [LARGE SCALE GENOMIC DNA]</scope>
    <source>
        <strain evidence="1 2">Enr17</strain>
    </source>
</reference>
<accession>A0A518I602</accession>
<dbReference type="InterPro" id="IPR013785">
    <property type="entry name" value="Aldolase_TIM"/>
</dbReference>
<dbReference type="Proteomes" id="UP000318313">
    <property type="component" value="Chromosome"/>
</dbReference>
<protein>
    <recommendedName>
        <fullName evidence="3">Radical SAM core domain-containing protein</fullName>
    </recommendedName>
</protein>
<sequence>MKDCADYVHSHYPGFGASAFVEDSILLGGSRTSINKLISLISNEPLQLQWGCQFTLDIGINNLELLYRLSTIGLKYIFFGLETTSDDVSKKMHKNIRSTSWATRSEYFIRELCSMGINVGIAVLFGLGESQTERIQLLDFVSYLRSTFSNLMAVSYNWAVRHPMRDPGNPYQYNKWGIDSPEFIELFKDFGEASVKYPLEGVAPPTLKELRELTNHVR</sequence>
<evidence type="ECO:0008006" key="3">
    <source>
        <dbReference type="Google" id="ProtNLM"/>
    </source>
</evidence>
<evidence type="ECO:0000313" key="1">
    <source>
        <dbReference type="EMBL" id="QDV48488.1"/>
    </source>
</evidence>
<evidence type="ECO:0000313" key="2">
    <source>
        <dbReference type="Proteomes" id="UP000318313"/>
    </source>
</evidence>
<keyword evidence="2" id="KW-1185">Reference proteome</keyword>